<dbReference type="EMBL" id="JX100814">
    <property type="protein sequence ID" value="AFU86627.1"/>
    <property type="molecule type" value="Genomic_DNA"/>
</dbReference>
<sequence>MTPHPSTLDPAEALSPEEKAAYLEAVRDKYPPDAIAVLDQAITSGKLTRQELQSASFEMSYGRGSEPDSTNYAVADEGQMNRRQRRRAQAAQKGKTKTSSLDKMFAKLVASGDVRIVRERGKPPRVVWL</sequence>
<organism evidence="2 3">
    <name type="scientific">Caulobacter phage CcrRogue</name>
    <dbReference type="NCBI Taxonomy" id="2927986"/>
    <lineage>
        <taxon>Viruses</taxon>
        <taxon>Duplodnaviria</taxon>
        <taxon>Heunggongvirae</taxon>
        <taxon>Uroviricota</taxon>
        <taxon>Caudoviricetes</taxon>
        <taxon>Jeanschmidtviridae</taxon>
        <taxon>Poindextervirus</taxon>
        <taxon>Poindextervirus rogue</taxon>
    </lineage>
</organism>
<dbReference type="KEGG" id="vg:13995926"/>
<accession>K4K332</accession>
<gene>
    <name evidence="2" type="ORF">CcrRogue_gp145</name>
</gene>
<evidence type="ECO:0000256" key="1">
    <source>
        <dbReference type="SAM" id="MobiDB-lite"/>
    </source>
</evidence>
<name>K4K332_9CAUD</name>
<feature type="region of interest" description="Disordered" evidence="1">
    <location>
        <begin position="56"/>
        <end position="99"/>
    </location>
</feature>
<evidence type="ECO:0000313" key="3">
    <source>
        <dbReference type="Proteomes" id="UP000000461"/>
    </source>
</evidence>
<evidence type="ECO:0000313" key="2">
    <source>
        <dbReference type="EMBL" id="AFU86627.1"/>
    </source>
</evidence>
<reference evidence="2 3" key="1">
    <citation type="journal article" date="2012" name="BMC Genomics">
        <title>The Caulobacter crescentus phage phiCbK: genomics of a canonical phage.</title>
        <authorList>
            <person name="Gill J.J."/>
            <person name="Berry J.D."/>
            <person name="Russell W.K."/>
            <person name="Lessor L."/>
            <person name="Escobar Garcia D.A."/>
            <person name="Hernandez D."/>
            <person name="Kane A."/>
            <person name="Keene J."/>
            <person name="Maddox M."/>
            <person name="Martin R."/>
            <person name="Mohan S."/>
            <person name="Thorn A.M."/>
            <person name="Russell D.H."/>
            <person name="Young R."/>
        </authorList>
    </citation>
    <scope>NUCLEOTIDE SEQUENCE [LARGE SCALE GENOMIC DNA]</scope>
</reference>
<keyword evidence="3" id="KW-1185">Reference proteome</keyword>
<dbReference type="Proteomes" id="UP000000461">
    <property type="component" value="Segment"/>
</dbReference>
<protein>
    <submittedName>
        <fullName evidence="2">Uncharacterized protein</fullName>
    </submittedName>
</protein>
<proteinExistence type="predicted"/>